<dbReference type="Gene3D" id="3.30.710.10">
    <property type="entry name" value="Potassium Channel Kv1.1, Chain A"/>
    <property type="match status" value="1"/>
</dbReference>
<keyword evidence="2" id="KW-1185">Reference proteome</keyword>
<organism evidence="1 2">
    <name type="scientific">Oikopleura dioica</name>
    <name type="common">Tunicate</name>
    <dbReference type="NCBI Taxonomy" id="34765"/>
    <lineage>
        <taxon>Eukaryota</taxon>
        <taxon>Metazoa</taxon>
        <taxon>Chordata</taxon>
        <taxon>Tunicata</taxon>
        <taxon>Appendicularia</taxon>
        <taxon>Copelata</taxon>
        <taxon>Oikopleuridae</taxon>
        <taxon>Oikopleura</taxon>
    </lineage>
</organism>
<accession>E4WY13</accession>
<reference evidence="1 2" key="1">
    <citation type="journal article" date="2010" name="Science">
        <title>Plasticity of animal genome architecture unmasked by rapid evolution of a pelagic tunicate.</title>
        <authorList>
            <person name="Denoeud F."/>
            <person name="Henriet S."/>
            <person name="Mungpakdee S."/>
            <person name="Aury J.M."/>
            <person name="Da Silva C."/>
            <person name="Brinkmann H."/>
            <person name="Mikhaleva J."/>
            <person name="Olsen L.C."/>
            <person name="Jubin C."/>
            <person name="Canestro C."/>
            <person name="Bouquet J.M."/>
            <person name="Danks G."/>
            <person name="Poulain J."/>
            <person name="Campsteijn C."/>
            <person name="Adamski M."/>
            <person name="Cross I."/>
            <person name="Yadetie F."/>
            <person name="Muffato M."/>
            <person name="Louis A."/>
            <person name="Butcher S."/>
            <person name="Tsagkogeorga G."/>
            <person name="Konrad A."/>
            <person name="Singh S."/>
            <person name="Jensen M.F."/>
            <person name="Cong E.H."/>
            <person name="Eikeseth-Otteraa H."/>
            <person name="Noel B."/>
            <person name="Anthouard V."/>
            <person name="Porcel B.M."/>
            <person name="Kachouri-Lafond R."/>
            <person name="Nishino A."/>
            <person name="Ugolini M."/>
            <person name="Chourrout P."/>
            <person name="Nishida H."/>
            <person name="Aasland R."/>
            <person name="Huzurbazar S."/>
            <person name="Westhof E."/>
            <person name="Delsuc F."/>
            <person name="Lehrach H."/>
            <person name="Reinhardt R."/>
            <person name="Weissenbach J."/>
            <person name="Roy S.W."/>
            <person name="Artiguenave F."/>
            <person name="Postlethwait J.H."/>
            <person name="Manak J.R."/>
            <person name="Thompson E.M."/>
            <person name="Jaillon O."/>
            <person name="Du Pasquier L."/>
            <person name="Boudinot P."/>
            <person name="Liberles D.A."/>
            <person name="Volff J.N."/>
            <person name="Philippe H."/>
            <person name="Lenhard B."/>
            <person name="Roest Crollius H."/>
            <person name="Wincker P."/>
            <person name="Chourrout D."/>
        </authorList>
    </citation>
    <scope>NUCLEOTIDE SEQUENCE [LARGE SCALE GENOMIC DNA]</scope>
</reference>
<dbReference type="InterPro" id="IPR011333">
    <property type="entry name" value="SKP1/BTB/POZ_sf"/>
</dbReference>
<gene>
    <name evidence="1" type="ORF">GSOID_T00011811001</name>
</gene>
<dbReference type="AlphaFoldDB" id="E4WY13"/>
<dbReference type="EMBL" id="FN653018">
    <property type="protein sequence ID" value="CBY22257.1"/>
    <property type="molecule type" value="Genomic_DNA"/>
</dbReference>
<evidence type="ECO:0008006" key="3">
    <source>
        <dbReference type="Google" id="ProtNLM"/>
    </source>
</evidence>
<dbReference type="InParanoid" id="E4WY13"/>
<proteinExistence type="predicted"/>
<dbReference type="Proteomes" id="UP000001307">
    <property type="component" value="Unassembled WGS sequence"/>
</dbReference>
<evidence type="ECO:0000313" key="1">
    <source>
        <dbReference type="EMBL" id="CBY22257.1"/>
    </source>
</evidence>
<name>E4WY13_OIKDI</name>
<dbReference type="SUPFAM" id="SSF54695">
    <property type="entry name" value="POZ domain"/>
    <property type="match status" value="1"/>
</dbReference>
<dbReference type="OrthoDB" id="10369554at2759"/>
<evidence type="ECO:0000313" key="2">
    <source>
        <dbReference type="Proteomes" id="UP000001307"/>
    </source>
</evidence>
<sequence length="302" mass="34545">MISKQVIDKTVNSCPYDSSQTDDPHDTNRITSFYDNESNTYFCEVADGYCFENSHWTPKNQSLNDHGYPCHERHCSVELYSVKGCAKRELSSDGYGHMCSGKYGEDLKRKDGSFLLKRDFEMTGIAHVPLSSSCDPICAGSDWDHENRNINKRRCLKRDICSFSRIFCCEEELCNSEKMKEELYYGKTFNQWQGGRSPFEAISATKRQKKYCISDFFSGKQLFDKRATSFRMSKERTGPVDREHTANVMKSLHALRSQDIATDVTLHCKDGEFRAHSVVLLTSPIAEKVKARNSEIVDLSYG</sequence>
<protein>
    <recommendedName>
        <fullName evidence="3">BTB domain-containing protein</fullName>
    </recommendedName>
</protein>